<accession>A0AAD8KN46</accession>
<reference evidence="2" key="1">
    <citation type="journal article" date="2023" name="bioRxiv">
        <title>Improved chromosome-level genome assembly for marigold (Tagetes erecta).</title>
        <authorList>
            <person name="Jiang F."/>
            <person name="Yuan L."/>
            <person name="Wang S."/>
            <person name="Wang H."/>
            <person name="Xu D."/>
            <person name="Wang A."/>
            <person name="Fan W."/>
        </authorList>
    </citation>
    <scope>NUCLEOTIDE SEQUENCE</scope>
    <source>
        <strain evidence="2">WSJ</strain>
        <tissue evidence="2">Leaf</tissue>
    </source>
</reference>
<evidence type="ECO:0000313" key="2">
    <source>
        <dbReference type="EMBL" id="KAK1423282.1"/>
    </source>
</evidence>
<comment type="caution">
    <text evidence="2">The sequence shown here is derived from an EMBL/GenBank/DDBJ whole genome shotgun (WGS) entry which is preliminary data.</text>
</comment>
<sequence>MDDSIPSPLLDESALPLLDSGSLNGAGDLPSSEFRDFEIRGRWRDYECAMYVANTGTKIASMHLLDNSQGFEVKVIDQNTTMTEIMDESEVPRSLGCYLAIQLKEIVHDQHYELVTDIYQQVVCKLKSSDSKLQARWELMDANDSTKLMFKKNLLSVHNTWTAYNSSGGELFSLWENHLFSKKTNIHVFCPTAIRALPPLGFVDNDAIQSWAFVDIDAPPPLAIDRNVIEPTNKENKQGEEESKEKICDLRDFEIKGSWSAKNCAMYVADSETKIAQMRARDNAEGFVVEVIGDIQWEFVAACFAAVVAMKIEARKRKEIARHVPGITAKFLGGAVIGAGKVTFDFIYDRS</sequence>
<evidence type="ECO:0000313" key="3">
    <source>
        <dbReference type="Proteomes" id="UP001229421"/>
    </source>
</evidence>
<dbReference type="PANTHER" id="PTHR31087">
    <property type="match status" value="1"/>
</dbReference>
<dbReference type="InterPro" id="IPR007612">
    <property type="entry name" value="LOR"/>
</dbReference>
<protein>
    <submittedName>
        <fullName evidence="2">Uncharacterized protein</fullName>
    </submittedName>
</protein>
<dbReference type="Pfam" id="PF04525">
    <property type="entry name" value="LOR"/>
    <property type="match status" value="1"/>
</dbReference>
<dbReference type="AlphaFoldDB" id="A0AAD8KN46"/>
<dbReference type="InterPro" id="IPR038595">
    <property type="entry name" value="LOR_sf"/>
</dbReference>
<name>A0AAD8KN46_TARER</name>
<gene>
    <name evidence="2" type="ORF">QVD17_18580</name>
</gene>
<dbReference type="Proteomes" id="UP001229421">
    <property type="component" value="Unassembled WGS sequence"/>
</dbReference>
<dbReference type="InterPro" id="IPR025659">
    <property type="entry name" value="Tubby-like_C"/>
</dbReference>
<proteinExistence type="inferred from homology"/>
<dbReference type="EMBL" id="JAUHHV010000005">
    <property type="protein sequence ID" value="KAK1423282.1"/>
    <property type="molecule type" value="Genomic_DNA"/>
</dbReference>
<organism evidence="2 3">
    <name type="scientific">Tagetes erecta</name>
    <name type="common">African marigold</name>
    <dbReference type="NCBI Taxonomy" id="13708"/>
    <lineage>
        <taxon>Eukaryota</taxon>
        <taxon>Viridiplantae</taxon>
        <taxon>Streptophyta</taxon>
        <taxon>Embryophyta</taxon>
        <taxon>Tracheophyta</taxon>
        <taxon>Spermatophyta</taxon>
        <taxon>Magnoliopsida</taxon>
        <taxon>eudicotyledons</taxon>
        <taxon>Gunneridae</taxon>
        <taxon>Pentapetalae</taxon>
        <taxon>asterids</taxon>
        <taxon>campanulids</taxon>
        <taxon>Asterales</taxon>
        <taxon>Asteraceae</taxon>
        <taxon>Asteroideae</taxon>
        <taxon>Heliantheae alliance</taxon>
        <taxon>Tageteae</taxon>
        <taxon>Tagetes</taxon>
    </lineage>
</organism>
<comment type="similarity">
    <text evidence="1">Belongs to the LOR family.</text>
</comment>
<keyword evidence="3" id="KW-1185">Reference proteome</keyword>
<evidence type="ECO:0000256" key="1">
    <source>
        <dbReference type="ARBA" id="ARBA00005437"/>
    </source>
</evidence>
<dbReference type="PANTHER" id="PTHR31087:SF122">
    <property type="entry name" value="TUBBY-LIKE PROTEIN"/>
    <property type="match status" value="1"/>
</dbReference>
<dbReference type="SUPFAM" id="SSF54518">
    <property type="entry name" value="Tubby C-terminal domain-like"/>
    <property type="match status" value="1"/>
</dbReference>
<dbReference type="Gene3D" id="2.40.160.200">
    <property type="entry name" value="LURP1-related"/>
    <property type="match status" value="1"/>
</dbReference>